<protein>
    <submittedName>
        <fullName evidence="2">Uncharacterized protein</fullName>
    </submittedName>
</protein>
<gene>
    <name evidence="2" type="ORF">MERR_LOCUS26780</name>
</gene>
<sequence>MASRERRCRPLPPSPPTSTVVEPRSLEMPKLPPQIRHHHRRDIRDPSREDQGDIMLPCAPSKLISIPTDITIFTTMVGASPEVTFIIIGDSDLHSGAKP</sequence>
<proteinExistence type="predicted"/>
<feature type="region of interest" description="Disordered" evidence="1">
    <location>
        <begin position="1"/>
        <end position="53"/>
    </location>
</feature>
<evidence type="ECO:0000256" key="1">
    <source>
        <dbReference type="SAM" id="MobiDB-lite"/>
    </source>
</evidence>
<comment type="caution">
    <text evidence="2">The sequence shown here is derived from an EMBL/GenBank/DDBJ whole genome shotgun (WGS) entry which is preliminary data.</text>
</comment>
<dbReference type="Proteomes" id="UP000467841">
    <property type="component" value="Unassembled WGS sequence"/>
</dbReference>
<dbReference type="AlphaFoldDB" id="A0A6D2JQG6"/>
<dbReference type="EMBL" id="CACVBM020001212">
    <property type="protein sequence ID" value="CAA7039545.1"/>
    <property type="molecule type" value="Genomic_DNA"/>
</dbReference>
<feature type="compositionally biased region" description="Basic and acidic residues" evidence="1">
    <location>
        <begin position="42"/>
        <end position="51"/>
    </location>
</feature>
<evidence type="ECO:0000313" key="3">
    <source>
        <dbReference type="Proteomes" id="UP000467841"/>
    </source>
</evidence>
<organism evidence="2 3">
    <name type="scientific">Microthlaspi erraticum</name>
    <dbReference type="NCBI Taxonomy" id="1685480"/>
    <lineage>
        <taxon>Eukaryota</taxon>
        <taxon>Viridiplantae</taxon>
        <taxon>Streptophyta</taxon>
        <taxon>Embryophyta</taxon>
        <taxon>Tracheophyta</taxon>
        <taxon>Spermatophyta</taxon>
        <taxon>Magnoliopsida</taxon>
        <taxon>eudicotyledons</taxon>
        <taxon>Gunneridae</taxon>
        <taxon>Pentapetalae</taxon>
        <taxon>rosids</taxon>
        <taxon>malvids</taxon>
        <taxon>Brassicales</taxon>
        <taxon>Brassicaceae</taxon>
        <taxon>Coluteocarpeae</taxon>
        <taxon>Microthlaspi</taxon>
    </lineage>
</organism>
<name>A0A6D2JQG6_9BRAS</name>
<accession>A0A6D2JQG6</accession>
<keyword evidence="3" id="KW-1185">Reference proteome</keyword>
<reference evidence="2" key="1">
    <citation type="submission" date="2020-01" db="EMBL/GenBank/DDBJ databases">
        <authorList>
            <person name="Mishra B."/>
        </authorList>
    </citation>
    <scope>NUCLEOTIDE SEQUENCE [LARGE SCALE GENOMIC DNA]</scope>
</reference>
<evidence type="ECO:0000313" key="2">
    <source>
        <dbReference type="EMBL" id="CAA7039545.1"/>
    </source>
</evidence>